<evidence type="ECO:0000313" key="3">
    <source>
        <dbReference type="Proteomes" id="UP000054018"/>
    </source>
</evidence>
<dbReference type="EMBL" id="KN833697">
    <property type="protein sequence ID" value="KIK27290.1"/>
    <property type="molecule type" value="Genomic_DNA"/>
</dbReference>
<keyword evidence="3" id="KW-1185">Reference proteome</keyword>
<protein>
    <submittedName>
        <fullName evidence="2">Uncharacterized protein</fullName>
    </submittedName>
</protein>
<accession>A0A0C9YQD7</accession>
<reference evidence="3" key="2">
    <citation type="submission" date="2015-01" db="EMBL/GenBank/DDBJ databases">
        <title>Evolutionary Origins and Diversification of the Mycorrhizal Mutualists.</title>
        <authorList>
            <consortium name="DOE Joint Genome Institute"/>
            <consortium name="Mycorrhizal Genomics Consortium"/>
            <person name="Kohler A."/>
            <person name="Kuo A."/>
            <person name="Nagy L.G."/>
            <person name="Floudas D."/>
            <person name="Copeland A."/>
            <person name="Barry K.W."/>
            <person name="Cichocki N."/>
            <person name="Veneault-Fourrey C."/>
            <person name="LaButti K."/>
            <person name="Lindquist E.A."/>
            <person name="Lipzen A."/>
            <person name="Lundell T."/>
            <person name="Morin E."/>
            <person name="Murat C."/>
            <person name="Riley R."/>
            <person name="Ohm R."/>
            <person name="Sun H."/>
            <person name="Tunlid A."/>
            <person name="Henrissat B."/>
            <person name="Grigoriev I.V."/>
            <person name="Hibbett D.S."/>
            <person name="Martin F."/>
        </authorList>
    </citation>
    <scope>NUCLEOTIDE SEQUENCE [LARGE SCALE GENOMIC DNA]</scope>
    <source>
        <strain evidence="3">441</strain>
    </source>
</reference>
<feature type="compositionally biased region" description="Polar residues" evidence="1">
    <location>
        <begin position="45"/>
        <end position="56"/>
    </location>
</feature>
<sequence length="62" mass="6584">MASNGGIRWSRPCHGPNFGLRGAMPRNSKSQEDLQTQARVADSDGQPNWTGCTSGSKPVLLG</sequence>
<dbReference type="AlphaFoldDB" id="A0A0C9YQD7"/>
<feature type="region of interest" description="Disordered" evidence="1">
    <location>
        <begin position="1"/>
        <end position="62"/>
    </location>
</feature>
<dbReference type="HOGENOM" id="CLU_2905020_0_0_1"/>
<evidence type="ECO:0000256" key="1">
    <source>
        <dbReference type="SAM" id="MobiDB-lite"/>
    </source>
</evidence>
<dbReference type="Proteomes" id="UP000054018">
    <property type="component" value="Unassembled WGS sequence"/>
</dbReference>
<organism evidence="2 3">
    <name type="scientific">Pisolithus microcarpus 441</name>
    <dbReference type="NCBI Taxonomy" id="765257"/>
    <lineage>
        <taxon>Eukaryota</taxon>
        <taxon>Fungi</taxon>
        <taxon>Dikarya</taxon>
        <taxon>Basidiomycota</taxon>
        <taxon>Agaricomycotina</taxon>
        <taxon>Agaricomycetes</taxon>
        <taxon>Agaricomycetidae</taxon>
        <taxon>Boletales</taxon>
        <taxon>Sclerodermatineae</taxon>
        <taxon>Pisolithaceae</taxon>
        <taxon>Pisolithus</taxon>
    </lineage>
</organism>
<reference evidence="2 3" key="1">
    <citation type="submission" date="2014-04" db="EMBL/GenBank/DDBJ databases">
        <authorList>
            <consortium name="DOE Joint Genome Institute"/>
            <person name="Kuo A."/>
            <person name="Kohler A."/>
            <person name="Costa M.D."/>
            <person name="Nagy L.G."/>
            <person name="Floudas D."/>
            <person name="Copeland A."/>
            <person name="Barry K.W."/>
            <person name="Cichocki N."/>
            <person name="Veneault-Fourrey C."/>
            <person name="LaButti K."/>
            <person name="Lindquist E.A."/>
            <person name="Lipzen A."/>
            <person name="Lundell T."/>
            <person name="Morin E."/>
            <person name="Murat C."/>
            <person name="Sun H."/>
            <person name="Tunlid A."/>
            <person name="Henrissat B."/>
            <person name="Grigoriev I.V."/>
            <person name="Hibbett D.S."/>
            <person name="Martin F."/>
            <person name="Nordberg H.P."/>
            <person name="Cantor M.N."/>
            <person name="Hua S.X."/>
        </authorList>
    </citation>
    <scope>NUCLEOTIDE SEQUENCE [LARGE SCALE GENOMIC DNA]</scope>
    <source>
        <strain evidence="2 3">441</strain>
    </source>
</reference>
<evidence type="ECO:0000313" key="2">
    <source>
        <dbReference type="EMBL" id="KIK27290.1"/>
    </source>
</evidence>
<gene>
    <name evidence="2" type="ORF">PISMIDRAFT_675173</name>
</gene>
<proteinExistence type="predicted"/>
<name>A0A0C9YQD7_9AGAM</name>